<evidence type="ECO:0000313" key="2">
    <source>
        <dbReference type="Proteomes" id="UP000308197"/>
    </source>
</evidence>
<dbReference type="Proteomes" id="UP000308197">
    <property type="component" value="Unassembled WGS sequence"/>
</dbReference>
<dbReference type="EMBL" id="ML211323">
    <property type="protein sequence ID" value="TFK84337.1"/>
    <property type="molecule type" value="Genomic_DNA"/>
</dbReference>
<sequence>MAASPLHPGFEEVLITLAARIQKNGEEEGLYRCHSVEARTSVDEWVPAGLDTVCCPLAAPAGGLRGRCGKSACPMQLLRLWFQVAVRNMMITMGAPRSAAAAILNPDCEPSWTWEPRAPIWRTPLVLRHQLVCYSKCRPSGRHYRAMSKQHQSCRVWDTSTYSSGFITLNLELQRPEPQAPPRPSLLPNDRHLLKHHLHATRAATVSIARGFKVDAR</sequence>
<proteinExistence type="predicted"/>
<protein>
    <submittedName>
        <fullName evidence="1">Uncharacterized protein</fullName>
    </submittedName>
</protein>
<keyword evidence="2" id="KW-1185">Reference proteome</keyword>
<gene>
    <name evidence="1" type="ORF">K466DRAFT_229172</name>
</gene>
<name>A0A5C3P629_9APHY</name>
<evidence type="ECO:0000313" key="1">
    <source>
        <dbReference type="EMBL" id="TFK84337.1"/>
    </source>
</evidence>
<dbReference type="AlphaFoldDB" id="A0A5C3P629"/>
<reference evidence="1 2" key="1">
    <citation type="journal article" date="2019" name="Nat. Ecol. Evol.">
        <title>Megaphylogeny resolves global patterns of mushroom evolution.</title>
        <authorList>
            <person name="Varga T."/>
            <person name="Krizsan K."/>
            <person name="Foldi C."/>
            <person name="Dima B."/>
            <person name="Sanchez-Garcia M."/>
            <person name="Sanchez-Ramirez S."/>
            <person name="Szollosi G.J."/>
            <person name="Szarkandi J.G."/>
            <person name="Papp V."/>
            <person name="Albert L."/>
            <person name="Andreopoulos W."/>
            <person name="Angelini C."/>
            <person name="Antonin V."/>
            <person name="Barry K.W."/>
            <person name="Bougher N.L."/>
            <person name="Buchanan P."/>
            <person name="Buyck B."/>
            <person name="Bense V."/>
            <person name="Catcheside P."/>
            <person name="Chovatia M."/>
            <person name="Cooper J."/>
            <person name="Damon W."/>
            <person name="Desjardin D."/>
            <person name="Finy P."/>
            <person name="Geml J."/>
            <person name="Haridas S."/>
            <person name="Hughes K."/>
            <person name="Justo A."/>
            <person name="Karasinski D."/>
            <person name="Kautmanova I."/>
            <person name="Kiss B."/>
            <person name="Kocsube S."/>
            <person name="Kotiranta H."/>
            <person name="LaButti K.M."/>
            <person name="Lechner B.E."/>
            <person name="Liimatainen K."/>
            <person name="Lipzen A."/>
            <person name="Lukacs Z."/>
            <person name="Mihaltcheva S."/>
            <person name="Morgado L.N."/>
            <person name="Niskanen T."/>
            <person name="Noordeloos M.E."/>
            <person name="Ohm R.A."/>
            <person name="Ortiz-Santana B."/>
            <person name="Ovrebo C."/>
            <person name="Racz N."/>
            <person name="Riley R."/>
            <person name="Savchenko A."/>
            <person name="Shiryaev A."/>
            <person name="Soop K."/>
            <person name="Spirin V."/>
            <person name="Szebenyi C."/>
            <person name="Tomsovsky M."/>
            <person name="Tulloss R.E."/>
            <person name="Uehling J."/>
            <person name="Grigoriev I.V."/>
            <person name="Vagvolgyi C."/>
            <person name="Papp T."/>
            <person name="Martin F.M."/>
            <person name="Miettinen O."/>
            <person name="Hibbett D.S."/>
            <person name="Nagy L.G."/>
        </authorList>
    </citation>
    <scope>NUCLEOTIDE SEQUENCE [LARGE SCALE GENOMIC DNA]</scope>
    <source>
        <strain evidence="1 2">HHB13444</strain>
    </source>
</reference>
<organism evidence="1 2">
    <name type="scientific">Polyporus arcularius HHB13444</name>
    <dbReference type="NCBI Taxonomy" id="1314778"/>
    <lineage>
        <taxon>Eukaryota</taxon>
        <taxon>Fungi</taxon>
        <taxon>Dikarya</taxon>
        <taxon>Basidiomycota</taxon>
        <taxon>Agaricomycotina</taxon>
        <taxon>Agaricomycetes</taxon>
        <taxon>Polyporales</taxon>
        <taxon>Polyporaceae</taxon>
        <taxon>Polyporus</taxon>
    </lineage>
</organism>
<accession>A0A5C3P629</accession>
<dbReference type="InParanoid" id="A0A5C3P629"/>